<proteinExistence type="predicted"/>
<reference evidence="1 2" key="1">
    <citation type="journal article" date="2018" name="Sci. Rep.">
        <title>Comparative analysis of the Pocillopora damicornis genome highlights role of immune system in coral evolution.</title>
        <authorList>
            <person name="Cunning R."/>
            <person name="Bay R.A."/>
            <person name="Gillette P."/>
            <person name="Baker A.C."/>
            <person name="Traylor-Knowles N."/>
        </authorList>
    </citation>
    <scope>NUCLEOTIDE SEQUENCE [LARGE SCALE GENOMIC DNA]</scope>
    <source>
        <strain evidence="1">RSMAS</strain>
        <tissue evidence="1">Whole animal</tissue>
    </source>
</reference>
<protein>
    <submittedName>
        <fullName evidence="1">Uncharacterized protein</fullName>
    </submittedName>
</protein>
<organism evidence="1 2">
    <name type="scientific">Pocillopora damicornis</name>
    <name type="common">Cauliflower coral</name>
    <name type="synonym">Millepora damicornis</name>
    <dbReference type="NCBI Taxonomy" id="46731"/>
    <lineage>
        <taxon>Eukaryota</taxon>
        <taxon>Metazoa</taxon>
        <taxon>Cnidaria</taxon>
        <taxon>Anthozoa</taxon>
        <taxon>Hexacorallia</taxon>
        <taxon>Scleractinia</taxon>
        <taxon>Astrocoeniina</taxon>
        <taxon>Pocilloporidae</taxon>
        <taxon>Pocillopora</taxon>
    </lineage>
</organism>
<name>A0A3M6U7R9_POCDA</name>
<accession>A0A3M6U7R9</accession>
<comment type="caution">
    <text evidence="1">The sequence shown here is derived from an EMBL/GenBank/DDBJ whole genome shotgun (WGS) entry which is preliminary data.</text>
</comment>
<evidence type="ECO:0000313" key="1">
    <source>
        <dbReference type="EMBL" id="RMX49710.1"/>
    </source>
</evidence>
<dbReference type="EMBL" id="RCHS01002064">
    <property type="protein sequence ID" value="RMX49710.1"/>
    <property type="molecule type" value="Genomic_DNA"/>
</dbReference>
<dbReference type="Proteomes" id="UP000275408">
    <property type="component" value="Unassembled WGS sequence"/>
</dbReference>
<evidence type="ECO:0000313" key="2">
    <source>
        <dbReference type="Proteomes" id="UP000275408"/>
    </source>
</evidence>
<keyword evidence="2" id="KW-1185">Reference proteome</keyword>
<gene>
    <name evidence="1" type="ORF">pdam_00008629</name>
</gene>
<sequence>MLPLKKHTMLEIENSTKPTPLRQTHIEKTNLLWILLQHRARSGKVFKTDSTYAMKVEESLTAYGCFVGDLFRRSVRVVETMP</sequence>
<dbReference type="AlphaFoldDB" id="A0A3M6U7R9"/>